<accession>A0ABN1F264</accession>
<dbReference type="EMBL" id="BAAAFZ010000021">
    <property type="protein sequence ID" value="GAA0580393.1"/>
    <property type="molecule type" value="Genomic_DNA"/>
</dbReference>
<evidence type="ECO:0000313" key="5">
    <source>
        <dbReference type="EMBL" id="GAA0580393.1"/>
    </source>
</evidence>
<evidence type="ECO:0000313" key="6">
    <source>
        <dbReference type="Proteomes" id="UP001501588"/>
    </source>
</evidence>
<dbReference type="InterPro" id="IPR008978">
    <property type="entry name" value="HSP20-like_chaperone"/>
</dbReference>
<gene>
    <name evidence="5" type="ORF">GCM10009416_18460</name>
</gene>
<feature type="region of interest" description="Disordered" evidence="3">
    <location>
        <begin position="1"/>
        <end position="32"/>
    </location>
</feature>
<protein>
    <recommendedName>
        <fullName evidence="4">SHSP domain-containing protein</fullName>
    </recommendedName>
</protein>
<feature type="compositionally biased region" description="Low complexity" evidence="3">
    <location>
        <begin position="210"/>
        <end position="227"/>
    </location>
</feature>
<evidence type="ECO:0000259" key="4">
    <source>
        <dbReference type="PROSITE" id="PS01031"/>
    </source>
</evidence>
<evidence type="ECO:0000256" key="1">
    <source>
        <dbReference type="PROSITE-ProRule" id="PRU00285"/>
    </source>
</evidence>
<comment type="similarity">
    <text evidence="1 2">Belongs to the small heat shock protein (HSP20) family.</text>
</comment>
<feature type="region of interest" description="Disordered" evidence="3">
    <location>
        <begin position="178"/>
        <end position="227"/>
    </location>
</feature>
<evidence type="ECO:0000256" key="2">
    <source>
        <dbReference type="RuleBase" id="RU003616"/>
    </source>
</evidence>
<dbReference type="PANTHER" id="PTHR11527">
    <property type="entry name" value="HEAT-SHOCK PROTEIN 20 FAMILY MEMBER"/>
    <property type="match status" value="1"/>
</dbReference>
<dbReference type="Pfam" id="PF00011">
    <property type="entry name" value="HSP20"/>
    <property type="match status" value="1"/>
</dbReference>
<sequence>MDALSQKGKEPIGFARISRADGHTARAASQEEENAMLSRFLNPQGGPVQQSNDPFSLFQREVNRAFDEVFRGFPAVGGRGAAGLGGFAPNLDVRETEQGLEVAAELPGMSEKDIDLRLEGDLLTLSGEKKDERTQEQGGLHLTERSFGRFQRAFRLPFQPNPEQVQAQFEKGVLRITLPKPQQQQGGGRIQIRAGGGGGGQQQIGGQGGAAQSASNDAAAGGQAKSA</sequence>
<dbReference type="InterPro" id="IPR031107">
    <property type="entry name" value="Small_HSP"/>
</dbReference>
<reference evidence="5 6" key="1">
    <citation type="journal article" date="2019" name="Int. J. Syst. Evol. Microbiol.">
        <title>The Global Catalogue of Microorganisms (GCM) 10K type strain sequencing project: providing services to taxonomists for standard genome sequencing and annotation.</title>
        <authorList>
            <consortium name="The Broad Institute Genomics Platform"/>
            <consortium name="The Broad Institute Genome Sequencing Center for Infectious Disease"/>
            <person name="Wu L."/>
            <person name="Ma J."/>
        </authorList>
    </citation>
    <scope>NUCLEOTIDE SEQUENCE [LARGE SCALE GENOMIC DNA]</scope>
    <source>
        <strain evidence="5 6">JCM 9933</strain>
    </source>
</reference>
<dbReference type="CDD" id="cd06464">
    <property type="entry name" value="ACD_sHsps-like"/>
    <property type="match status" value="1"/>
</dbReference>
<dbReference type="SUPFAM" id="SSF49764">
    <property type="entry name" value="HSP20-like chaperones"/>
    <property type="match status" value="1"/>
</dbReference>
<keyword evidence="6" id="KW-1185">Reference proteome</keyword>
<name>A0ABN1F264_9PROT</name>
<comment type="caution">
    <text evidence="5">The sequence shown here is derived from an EMBL/GenBank/DDBJ whole genome shotgun (WGS) entry which is preliminary data.</text>
</comment>
<organism evidence="5 6">
    <name type="scientific">Craurococcus roseus</name>
    <dbReference type="NCBI Taxonomy" id="77585"/>
    <lineage>
        <taxon>Bacteria</taxon>
        <taxon>Pseudomonadati</taxon>
        <taxon>Pseudomonadota</taxon>
        <taxon>Alphaproteobacteria</taxon>
        <taxon>Acetobacterales</taxon>
        <taxon>Acetobacteraceae</taxon>
        <taxon>Craurococcus</taxon>
    </lineage>
</organism>
<dbReference type="InterPro" id="IPR002068">
    <property type="entry name" value="A-crystallin/Hsp20_dom"/>
</dbReference>
<dbReference type="Proteomes" id="UP001501588">
    <property type="component" value="Unassembled WGS sequence"/>
</dbReference>
<feature type="compositionally biased region" description="Gly residues" evidence="3">
    <location>
        <begin position="185"/>
        <end position="209"/>
    </location>
</feature>
<evidence type="ECO:0000256" key="3">
    <source>
        <dbReference type="SAM" id="MobiDB-lite"/>
    </source>
</evidence>
<proteinExistence type="inferred from homology"/>
<dbReference type="PROSITE" id="PS01031">
    <property type="entry name" value="SHSP"/>
    <property type="match status" value="1"/>
</dbReference>
<dbReference type="Gene3D" id="2.60.40.790">
    <property type="match status" value="1"/>
</dbReference>
<feature type="domain" description="SHSP" evidence="4">
    <location>
        <begin position="82"/>
        <end position="195"/>
    </location>
</feature>